<evidence type="ECO:0000313" key="2">
    <source>
        <dbReference type="EMBL" id="RUR85729.1"/>
    </source>
</evidence>
<gene>
    <name evidence="2" type="ORF">PCC6912_05540</name>
</gene>
<organism evidence="2 3">
    <name type="scientific">Chlorogloeopsis fritschii PCC 6912</name>
    <dbReference type="NCBI Taxonomy" id="211165"/>
    <lineage>
        <taxon>Bacteria</taxon>
        <taxon>Bacillati</taxon>
        <taxon>Cyanobacteriota</taxon>
        <taxon>Cyanophyceae</taxon>
        <taxon>Nostocales</taxon>
        <taxon>Chlorogloeopsidaceae</taxon>
        <taxon>Chlorogloeopsis</taxon>
    </lineage>
</organism>
<keyword evidence="1" id="KW-0472">Membrane</keyword>
<feature type="transmembrane region" description="Helical" evidence="1">
    <location>
        <begin position="61"/>
        <end position="77"/>
    </location>
</feature>
<feature type="transmembrane region" description="Helical" evidence="1">
    <location>
        <begin position="37"/>
        <end position="55"/>
    </location>
</feature>
<name>A0A433NPM2_CHLFR</name>
<dbReference type="Proteomes" id="UP000268857">
    <property type="component" value="Unassembled WGS sequence"/>
</dbReference>
<feature type="transmembrane region" description="Helical" evidence="1">
    <location>
        <begin position="6"/>
        <end position="25"/>
    </location>
</feature>
<dbReference type="InterPro" id="IPR010004">
    <property type="entry name" value="Uncharacterised_Ycf66"/>
</dbReference>
<protein>
    <submittedName>
        <fullName evidence="2">Uncharacterized protein</fullName>
    </submittedName>
</protein>
<evidence type="ECO:0000256" key="1">
    <source>
        <dbReference type="SAM" id="Phobius"/>
    </source>
</evidence>
<comment type="caution">
    <text evidence="2">The sequence shown here is derived from an EMBL/GenBank/DDBJ whole genome shotgun (WGS) entry which is preliminary data.</text>
</comment>
<dbReference type="EMBL" id="RSCJ01000002">
    <property type="protein sequence ID" value="RUR85729.1"/>
    <property type="molecule type" value="Genomic_DNA"/>
</dbReference>
<reference evidence="2 3" key="1">
    <citation type="journal article" date="2019" name="Genome Biol. Evol.">
        <title>Day and night: Metabolic profiles and evolutionary relationships of six axenic non-marine cyanobacteria.</title>
        <authorList>
            <person name="Will S.E."/>
            <person name="Henke P."/>
            <person name="Boedeker C."/>
            <person name="Huang S."/>
            <person name="Brinkmann H."/>
            <person name="Rohde M."/>
            <person name="Jarek M."/>
            <person name="Friedl T."/>
            <person name="Seufert S."/>
            <person name="Schumacher M."/>
            <person name="Overmann J."/>
            <person name="Neumann-Schaal M."/>
            <person name="Petersen J."/>
        </authorList>
    </citation>
    <scope>NUCLEOTIDE SEQUENCE [LARGE SCALE GENOMIC DNA]</scope>
    <source>
        <strain evidence="2 3">PCC 6912</strain>
    </source>
</reference>
<keyword evidence="1" id="KW-0812">Transmembrane</keyword>
<dbReference type="STRING" id="211165.GCA_000317285_06098"/>
<evidence type="ECO:0000313" key="3">
    <source>
        <dbReference type="Proteomes" id="UP000268857"/>
    </source>
</evidence>
<dbReference type="OrthoDB" id="516293at2"/>
<keyword evidence="3" id="KW-1185">Reference proteome</keyword>
<dbReference type="RefSeq" id="WP_016878103.1">
    <property type="nucleotide sequence ID" value="NZ_AJLN01000141.1"/>
</dbReference>
<sequence>MFNNPLNLIGVILIIAAISLCALPFTRPQLFRRQDIVLIIVFFISGSILLFQNRWYNKELTQFNLILLAIPAIYYTFESLRLRSKNLQ</sequence>
<keyword evidence="1" id="KW-1133">Transmembrane helix</keyword>
<proteinExistence type="predicted"/>
<accession>A0A433NPM2</accession>
<dbReference type="AlphaFoldDB" id="A0A433NPM2"/>
<dbReference type="Pfam" id="PF07444">
    <property type="entry name" value="Ycf66_N"/>
    <property type="match status" value="1"/>
</dbReference>